<evidence type="ECO:0000313" key="3">
    <source>
        <dbReference type="RefSeq" id="XP_015609274.1"/>
    </source>
</evidence>
<dbReference type="Proteomes" id="UP000694920">
    <property type="component" value="Unplaced"/>
</dbReference>
<name>A0AAJ7FUQ0_CEPCN</name>
<gene>
    <name evidence="3" type="primary">LOC107274548</name>
</gene>
<evidence type="ECO:0000256" key="1">
    <source>
        <dbReference type="SAM" id="SignalP"/>
    </source>
</evidence>
<dbReference type="GeneID" id="107274548"/>
<keyword evidence="2" id="KW-1185">Reference proteome</keyword>
<accession>A0AAJ7FUQ0</accession>
<dbReference type="AlphaFoldDB" id="A0AAJ7FUQ0"/>
<dbReference type="RefSeq" id="XP_015609274.1">
    <property type="nucleotide sequence ID" value="XM_015753788.2"/>
</dbReference>
<evidence type="ECO:0000313" key="2">
    <source>
        <dbReference type="Proteomes" id="UP000694920"/>
    </source>
</evidence>
<feature type="chain" id="PRO_5042619298" evidence="1">
    <location>
        <begin position="23"/>
        <end position="242"/>
    </location>
</feature>
<protein>
    <submittedName>
        <fullName evidence="3">Uncharacterized protein LOC107274548</fullName>
    </submittedName>
</protein>
<proteinExistence type="predicted"/>
<keyword evidence="1" id="KW-0732">Signal</keyword>
<dbReference type="KEGG" id="ccin:107274548"/>
<reference evidence="3" key="1">
    <citation type="submission" date="2025-08" db="UniProtKB">
        <authorList>
            <consortium name="RefSeq"/>
        </authorList>
    </citation>
    <scope>IDENTIFICATION</scope>
</reference>
<organism evidence="2 3">
    <name type="scientific">Cephus cinctus</name>
    <name type="common">Wheat stem sawfly</name>
    <dbReference type="NCBI Taxonomy" id="211228"/>
    <lineage>
        <taxon>Eukaryota</taxon>
        <taxon>Metazoa</taxon>
        <taxon>Ecdysozoa</taxon>
        <taxon>Arthropoda</taxon>
        <taxon>Hexapoda</taxon>
        <taxon>Insecta</taxon>
        <taxon>Pterygota</taxon>
        <taxon>Neoptera</taxon>
        <taxon>Endopterygota</taxon>
        <taxon>Hymenoptera</taxon>
        <taxon>Cephoidea</taxon>
        <taxon>Cephidae</taxon>
        <taxon>Cephus</taxon>
    </lineage>
</organism>
<sequence>MQLGTVIIIVVIFANFPTFGESANETEDSTSAEVQKILVECNHSDYRTYLACLKRQKRHHVHAEPESVGENKNCMRKCDVDKCTTSSCMKNCYQRCFEKTKETHHVITEYSTNCSPGENCHEERQGIINITANIDIKNIMENPTATIPSQPLPREYVPSTPRESFTSTEKTRNATCVSFGCYIMGILMVPQVQYAPPVNNYPGNTGCNQWSCPNTYQLPPDCSACGNPFMRYRCDFRCYPYS</sequence>
<feature type="signal peptide" evidence="1">
    <location>
        <begin position="1"/>
        <end position="22"/>
    </location>
</feature>